<keyword evidence="8" id="KW-1185">Reference proteome</keyword>
<gene>
    <name evidence="7" type="ORF">O3M35_004590</name>
</gene>
<evidence type="ECO:0000256" key="2">
    <source>
        <dbReference type="ARBA" id="ARBA00022692"/>
    </source>
</evidence>
<keyword evidence="4 5" id="KW-0472">Membrane</keyword>
<evidence type="ECO:0000259" key="6">
    <source>
        <dbReference type="Pfam" id="PF13886"/>
    </source>
</evidence>
<dbReference type="Pfam" id="PF25992">
    <property type="entry name" value="Ig_TM7SF3_N"/>
    <property type="match status" value="1"/>
</dbReference>
<dbReference type="InterPro" id="IPR025256">
    <property type="entry name" value="TM7S3/TM198-like_dom"/>
</dbReference>
<feature type="transmembrane region" description="Helical" evidence="5">
    <location>
        <begin position="319"/>
        <end position="338"/>
    </location>
</feature>
<accession>A0AAW1CL78</accession>
<evidence type="ECO:0000256" key="4">
    <source>
        <dbReference type="ARBA" id="ARBA00023136"/>
    </source>
</evidence>
<evidence type="ECO:0000313" key="8">
    <source>
        <dbReference type="Proteomes" id="UP001461498"/>
    </source>
</evidence>
<feature type="transmembrane region" description="Helical" evidence="5">
    <location>
        <begin position="437"/>
        <end position="460"/>
    </location>
</feature>
<comment type="subcellular location">
    <subcellularLocation>
        <location evidence="1">Membrane</location>
        <topology evidence="1">Multi-pass membrane protein</topology>
    </subcellularLocation>
</comment>
<dbReference type="EMBL" id="JAPXFL010000015">
    <property type="protein sequence ID" value="KAK9497232.1"/>
    <property type="molecule type" value="Genomic_DNA"/>
</dbReference>
<feature type="domain" description="TM7S3/TM198-like" evidence="6">
    <location>
        <begin position="301"/>
        <end position="503"/>
    </location>
</feature>
<feature type="transmembrane region" description="Helical" evidence="5">
    <location>
        <begin position="377"/>
        <end position="395"/>
    </location>
</feature>
<protein>
    <recommendedName>
        <fullName evidence="6">TM7S3/TM198-like domain-containing protein</fullName>
    </recommendedName>
</protein>
<proteinExistence type="predicted"/>
<feature type="transmembrane region" description="Helical" evidence="5">
    <location>
        <begin position="350"/>
        <end position="370"/>
    </location>
</feature>
<dbReference type="GO" id="GO:0005886">
    <property type="term" value="C:plasma membrane"/>
    <property type="evidence" value="ECO:0007669"/>
    <property type="project" value="TreeGrafter"/>
</dbReference>
<keyword evidence="2 5" id="KW-0812">Transmembrane</keyword>
<reference evidence="7 8" key="1">
    <citation type="submission" date="2022-12" db="EMBL/GenBank/DDBJ databases">
        <title>Chromosome-level genome assembly of true bugs.</title>
        <authorList>
            <person name="Ma L."/>
            <person name="Li H."/>
        </authorList>
    </citation>
    <scope>NUCLEOTIDE SEQUENCE [LARGE SCALE GENOMIC DNA]</scope>
    <source>
        <strain evidence="7">Lab_2022b</strain>
    </source>
</reference>
<comment type="caution">
    <text evidence="7">The sequence shown here is derived from an EMBL/GenBank/DDBJ whole genome shotgun (WGS) entry which is preliminary data.</text>
</comment>
<evidence type="ECO:0000256" key="1">
    <source>
        <dbReference type="ARBA" id="ARBA00004141"/>
    </source>
</evidence>
<dbReference type="Proteomes" id="UP001461498">
    <property type="component" value="Unassembled WGS sequence"/>
</dbReference>
<dbReference type="GO" id="GO:0043069">
    <property type="term" value="P:negative regulation of programmed cell death"/>
    <property type="evidence" value="ECO:0007669"/>
    <property type="project" value="TreeGrafter"/>
</dbReference>
<name>A0AAW1CL78_9HEMI</name>
<keyword evidence="3 5" id="KW-1133">Transmembrane helix</keyword>
<dbReference type="InterPro" id="IPR042502">
    <property type="entry name" value="TM7SF3"/>
</dbReference>
<organism evidence="7 8">
    <name type="scientific">Rhynocoris fuscipes</name>
    <dbReference type="NCBI Taxonomy" id="488301"/>
    <lineage>
        <taxon>Eukaryota</taxon>
        <taxon>Metazoa</taxon>
        <taxon>Ecdysozoa</taxon>
        <taxon>Arthropoda</taxon>
        <taxon>Hexapoda</taxon>
        <taxon>Insecta</taxon>
        <taxon>Pterygota</taxon>
        <taxon>Neoptera</taxon>
        <taxon>Paraneoptera</taxon>
        <taxon>Hemiptera</taxon>
        <taxon>Heteroptera</taxon>
        <taxon>Panheteroptera</taxon>
        <taxon>Cimicomorpha</taxon>
        <taxon>Reduviidae</taxon>
        <taxon>Harpactorinae</taxon>
        <taxon>Harpactorini</taxon>
        <taxon>Rhynocoris</taxon>
    </lineage>
</organism>
<feature type="transmembrane region" description="Helical" evidence="5">
    <location>
        <begin position="480"/>
        <end position="501"/>
    </location>
</feature>
<dbReference type="PANTHER" id="PTHR15937">
    <property type="entry name" value="TRANSMEMBRANE 7 SUPERFAMILY MEMBER 3"/>
    <property type="match status" value="1"/>
</dbReference>
<dbReference type="AlphaFoldDB" id="A0AAW1CL78"/>
<dbReference type="Pfam" id="PF13886">
    <property type="entry name" value="TM7S3_TM198"/>
    <property type="match status" value="1"/>
</dbReference>
<feature type="transmembrane region" description="Helical" evidence="5">
    <location>
        <begin position="294"/>
        <end position="312"/>
    </location>
</feature>
<evidence type="ECO:0000256" key="5">
    <source>
        <dbReference type="SAM" id="Phobius"/>
    </source>
</evidence>
<sequence>MKIKFINFKMVIKLFLPFIFVTFTNAILQETTYYDGDLIEISLSNYTNASIPKFQKIIISNNSNIAIKIDNIPAFINFIVLQLHTYNYEVSLKYDGIITDANIVNGRNIGLVNFKSKSGVIKNYVENTNNHSVTSMIAVVGYGPNSPIPGGCSMEGQTKIAPYLNIDYNDTVISVFGGPSALQSNITVCDATNGIKHEFYHIFLPEWDFSEETYFANLVKMMSLDGLLKNSFLASESASGPLMMRKFSSYPGIGRAFTVVAKTSDGGYSIYVPAFTYSCNTEFNTDECALKMSTFVKIEIAFLAFLGIFICYNGHRYFMLNLFIMGTIFGTVVSYILLVRNFTNDIDYVMFATSIGIVFGIIWTAIWWFIQKPILSIFIPIFNACFLITCFLFPFPDYGIFAIFNVNFWVTFFSITLVLVFLAITRPHSSSILSSSLVGAYMVIASLAVFVGSTVPYIFINVIRRATIDGFNDADILVPYQVPDVMLWLFSIVLMLFGRFYQLSYAKGRPPFPPVPAILRQDDERTALISETTSPTYTLASETPSLPQI</sequence>
<evidence type="ECO:0000313" key="7">
    <source>
        <dbReference type="EMBL" id="KAK9497232.1"/>
    </source>
</evidence>
<dbReference type="PANTHER" id="PTHR15937:SF3">
    <property type="entry name" value="TRANSMEMBRANE 7 SUPERFAMILY MEMBER 3"/>
    <property type="match status" value="1"/>
</dbReference>
<evidence type="ECO:0000256" key="3">
    <source>
        <dbReference type="ARBA" id="ARBA00022989"/>
    </source>
</evidence>
<feature type="transmembrane region" description="Helical" evidence="5">
    <location>
        <begin position="401"/>
        <end position="425"/>
    </location>
</feature>